<dbReference type="SMART" id="SM00355">
    <property type="entry name" value="ZnF_C2H2"/>
    <property type="match status" value="2"/>
</dbReference>
<evidence type="ECO:0000256" key="4">
    <source>
        <dbReference type="ARBA" id="ARBA00022771"/>
    </source>
</evidence>
<name>A0A3M6V0Q9_POCDA</name>
<gene>
    <name evidence="10" type="ORF">pdam_00023203</name>
</gene>
<evidence type="ECO:0000256" key="2">
    <source>
        <dbReference type="ARBA" id="ARBA00022723"/>
    </source>
</evidence>
<dbReference type="GO" id="GO:0000981">
    <property type="term" value="F:DNA-binding transcription factor activity, RNA polymerase II-specific"/>
    <property type="evidence" value="ECO:0007669"/>
    <property type="project" value="TreeGrafter"/>
</dbReference>
<protein>
    <recommendedName>
        <fullName evidence="9">C2H2-type domain-containing protein</fullName>
    </recommendedName>
</protein>
<dbReference type="Pfam" id="PF00096">
    <property type="entry name" value="zf-C2H2"/>
    <property type="match status" value="2"/>
</dbReference>
<dbReference type="InterPro" id="IPR013087">
    <property type="entry name" value="Znf_C2H2_type"/>
</dbReference>
<dbReference type="PANTHER" id="PTHR24408">
    <property type="entry name" value="ZINC FINGER PROTEIN"/>
    <property type="match status" value="1"/>
</dbReference>
<keyword evidence="3" id="KW-0677">Repeat</keyword>
<comment type="similarity">
    <text evidence="1">Belongs to the krueppel C2H2-type zinc-finger protein family.</text>
</comment>
<dbReference type="Gene3D" id="3.30.160.60">
    <property type="entry name" value="Classic Zinc Finger"/>
    <property type="match status" value="2"/>
</dbReference>
<keyword evidence="5" id="KW-0862">Zinc</keyword>
<dbReference type="GO" id="GO:0043565">
    <property type="term" value="F:sequence-specific DNA binding"/>
    <property type="evidence" value="ECO:0007669"/>
    <property type="project" value="TreeGrafter"/>
</dbReference>
<keyword evidence="2" id="KW-0479">Metal-binding</keyword>
<proteinExistence type="inferred from homology"/>
<accession>A0A3M6V0Q9</accession>
<evidence type="ECO:0000259" key="9">
    <source>
        <dbReference type="PROSITE" id="PS50157"/>
    </source>
</evidence>
<dbReference type="FunFam" id="3.30.160.60:FF:001235">
    <property type="entry name" value="Si:ch211-119o8.6"/>
    <property type="match status" value="1"/>
</dbReference>
<dbReference type="SUPFAM" id="SSF57667">
    <property type="entry name" value="beta-beta-alpha zinc fingers"/>
    <property type="match status" value="1"/>
</dbReference>
<dbReference type="PANTHER" id="PTHR24408:SF58">
    <property type="entry name" value="TRANSCRIPTION FACTOR (TFIIIA), PUTATIVE (AFU_ORTHOLOGUE AFUA_1G05150)-RELATED"/>
    <property type="match status" value="1"/>
</dbReference>
<dbReference type="FunFam" id="3.30.160.60:FF:000446">
    <property type="entry name" value="Zinc finger protein"/>
    <property type="match status" value="1"/>
</dbReference>
<dbReference type="PROSITE" id="PS50157">
    <property type="entry name" value="ZINC_FINGER_C2H2_2"/>
    <property type="match status" value="2"/>
</dbReference>
<evidence type="ECO:0000256" key="6">
    <source>
        <dbReference type="ARBA" id="ARBA00023125"/>
    </source>
</evidence>
<comment type="caution">
    <text evidence="10">The sequence shown here is derived from an EMBL/GenBank/DDBJ whole genome shotgun (WGS) entry which is preliminary data.</text>
</comment>
<keyword evidence="11" id="KW-1185">Reference proteome</keyword>
<evidence type="ECO:0000256" key="8">
    <source>
        <dbReference type="SAM" id="MobiDB-lite"/>
    </source>
</evidence>
<evidence type="ECO:0000313" key="10">
    <source>
        <dbReference type="EMBL" id="RMX59515.1"/>
    </source>
</evidence>
<dbReference type="PROSITE" id="PS00028">
    <property type="entry name" value="ZINC_FINGER_C2H2_1"/>
    <property type="match status" value="2"/>
</dbReference>
<evidence type="ECO:0000313" key="11">
    <source>
        <dbReference type="Proteomes" id="UP000275408"/>
    </source>
</evidence>
<dbReference type="Proteomes" id="UP000275408">
    <property type="component" value="Unassembled WGS sequence"/>
</dbReference>
<organism evidence="10 11">
    <name type="scientific">Pocillopora damicornis</name>
    <name type="common">Cauliflower coral</name>
    <name type="synonym">Millepora damicornis</name>
    <dbReference type="NCBI Taxonomy" id="46731"/>
    <lineage>
        <taxon>Eukaryota</taxon>
        <taxon>Metazoa</taxon>
        <taxon>Cnidaria</taxon>
        <taxon>Anthozoa</taxon>
        <taxon>Hexacorallia</taxon>
        <taxon>Scleractinia</taxon>
        <taxon>Astrocoeniina</taxon>
        <taxon>Pocilloporidae</taxon>
        <taxon>Pocillopora</taxon>
    </lineage>
</organism>
<feature type="region of interest" description="Disordered" evidence="8">
    <location>
        <begin position="172"/>
        <end position="196"/>
    </location>
</feature>
<sequence>MSSEEEATAANVLSQMSQIQQISCETIEATVINVGHHCDVETTASQVMEIVQAEVPDEEANEVLRRVHSAVQNMQQSSGVMDTNEQVHAQLDSGEVAILSGSGDSTAAVGTRIVSNGGVRPYKCDTCEKEFNYLTTYKRHLNIHKGEKPFACEHCDKKFTRLNYLKNHLNTHAKHASQESQTDFKYDDSSSRQNMDVDNQEDLGTMEADSAAQSIQNEGKSLVENEAGKADTEGELQTEAVKEQESEVTDTTKAQESKVPDTSLLQQVTQVLGEIVPHNLSAEVTEGAGGPQIVVQGADQAGSEFKITLAQQLLLAQHLLNQVQTQRLGRGGASGSEGEQDAEQPQITTVTIPEISAELAEQIVNQAAVQQATDLMQNPSGLIHVPSDANTSQGTGQTEMVVGTEVMIQEQAEGQHNEMVTEHVLQESTAVPVTSEDGVPLVDSNAVYVAIDPNQPDVQQLLGQIQAITASQAQQGEGEEPRQESE</sequence>
<dbReference type="GO" id="GO:0008270">
    <property type="term" value="F:zinc ion binding"/>
    <property type="evidence" value="ECO:0007669"/>
    <property type="project" value="UniProtKB-KW"/>
</dbReference>
<dbReference type="STRING" id="46731.A0A3M6V0Q9"/>
<evidence type="ECO:0000256" key="3">
    <source>
        <dbReference type="ARBA" id="ARBA00022737"/>
    </source>
</evidence>
<evidence type="ECO:0000256" key="5">
    <source>
        <dbReference type="ARBA" id="ARBA00022833"/>
    </source>
</evidence>
<keyword evidence="4 7" id="KW-0863">Zinc-finger</keyword>
<dbReference type="EMBL" id="RCHS01000313">
    <property type="protein sequence ID" value="RMX59515.1"/>
    <property type="molecule type" value="Genomic_DNA"/>
</dbReference>
<reference evidence="10 11" key="1">
    <citation type="journal article" date="2018" name="Sci. Rep.">
        <title>Comparative analysis of the Pocillopora damicornis genome highlights role of immune system in coral evolution.</title>
        <authorList>
            <person name="Cunning R."/>
            <person name="Bay R.A."/>
            <person name="Gillette P."/>
            <person name="Baker A.C."/>
            <person name="Traylor-Knowles N."/>
        </authorList>
    </citation>
    <scope>NUCLEOTIDE SEQUENCE [LARGE SCALE GENOMIC DNA]</scope>
    <source>
        <strain evidence="10">RSMAS</strain>
        <tissue evidence="10">Whole animal</tissue>
    </source>
</reference>
<dbReference type="InterPro" id="IPR036236">
    <property type="entry name" value="Znf_C2H2_sf"/>
</dbReference>
<dbReference type="AlphaFoldDB" id="A0A3M6V0Q9"/>
<evidence type="ECO:0000256" key="1">
    <source>
        <dbReference type="ARBA" id="ARBA00006991"/>
    </source>
</evidence>
<keyword evidence="6" id="KW-0238">DNA-binding</keyword>
<dbReference type="OrthoDB" id="8922241at2759"/>
<evidence type="ECO:0000256" key="7">
    <source>
        <dbReference type="PROSITE-ProRule" id="PRU00042"/>
    </source>
</evidence>
<feature type="domain" description="C2H2-type" evidence="9">
    <location>
        <begin position="150"/>
        <end position="177"/>
    </location>
</feature>
<feature type="region of interest" description="Disordered" evidence="8">
    <location>
        <begin position="229"/>
        <end position="260"/>
    </location>
</feature>
<dbReference type="GO" id="GO:0005634">
    <property type="term" value="C:nucleus"/>
    <property type="evidence" value="ECO:0007669"/>
    <property type="project" value="TreeGrafter"/>
</dbReference>
<feature type="domain" description="C2H2-type" evidence="9">
    <location>
        <begin position="122"/>
        <end position="149"/>
    </location>
</feature>